<sequence length="74" mass="8457">MPPFLWKCLDRYACLAKQLEEESHLDKLGILKVSNNQRQRKHAENRVISIAVMDNHANAMSLAVSYEPCQMALS</sequence>
<gene>
    <name evidence="1" type="ORF">Ahy_B03g061789</name>
</gene>
<dbReference type="Proteomes" id="UP000289738">
    <property type="component" value="Chromosome B03"/>
</dbReference>
<evidence type="ECO:0000313" key="2">
    <source>
        <dbReference type="Proteomes" id="UP000289738"/>
    </source>
</evidence>
<reference evidence="1 2" key="1">
    <citation type="submission" date="2019-01" db="EMBL/GenBank/DDBJ databases">
        <title>Sequencing of cultivated peanut Arachis hypogaea provides insights into genome evolution and oil improvement.</title>
        <authorList>
            <person name="Chen X."/>
        </authorList>
    </citation>
    <scope>NUCLEOTIDE SEQUENCE [LARGE SCALE GENOMIC DNA]</scope>
    <source>
        <strain evidence="2">cv. Fuhuasheng</strain>
        <tissue evidence="1">Leaves</tissue>
    </source>
</reference>
<name>A0A444ZS95_ARAHY</name>
<comment type="caution">
    <text evidence="1">The sequence shown here is derived from an EMBL/GenBank/DDBJ whole genome shotgun (WGS) entry which is preliminary data.</text>
</comment>
<accession>A0A444ZS95</accession>
<evidence type="ECO:0000313" key="1">
    <source>
        <dbReference type="EMBL" id="RYR16964.1"/>
    </source>
</evidence>
<dbReference type="EMBL" id="SDMP01000013">
    <property type="protein sequence ID" value="RYR16964.1"/>
    <property type="molecule type" value="Genomic_DNA"/>
</dbReference>
<proteinExistence type="predicted"/>
<dbReference type="AlphaFoldDB" id="A0A444ZS95"/>
<organism evidence="1 2">
    <name type="scientific">Arachis hypogaea</name>
    <name type="common">Peanut</name>
    <dbReference type="NCBI Taxonomy" id="3818"/>
    <lineage>
        <taxon>Eukaryota</taxon>
        <taxon>Viridiplantae</taxon>
        <taxon>Streptophyta</taxon>
        <taxon>Embryophyta</taxon>
        <taxon>Tracheophyta</taxon>
        <taxon>Spermatophyta</taxon>
        <taxon>Magnoliopsida</taxon>
        <taxon>eudicotyledons</taxon>
        <taxon>Gunneridae</taxon>
        <taxon>Pentapetalae</taxon>
        <taxon>rosids</taxon>
        <taxon>fabids</taxon>
        <taxon>Fabales</taxon>
        <taxon>Fabaceae</taxon>
        <taxon>Papilionoideae</taxon>
        <taxon>50 kb inversion clade</taxon>
        <taxon>dalbergioids sensu lato</taxon>
        <taxon>Dalbergieae</taxon>
        <taxon>Pterocarpus clade</taxon>
        <taxon>Arachis</taxon>
    </lineage>
</organism>
<keyword evidence="2" id="KW-1185">Reference proteome</keyword>
<protein>
    <submittedName>
        <fullName evidence="1">Uncharacterized protein</fullName>
    </submittedName>
</protein>